<protein>
    <submittedName>
        <fullName evidence="3">Pilus assembly protein</fullName>
    </submittedName>
</protein>
<evidence type="ECO:0000256" key="1">
    <source>
        <dbReference type="SAM" id="Phobius"/>
    </source>
</evidence>
<organism evidence="3 4">
    <name type="scientific">Cryobacterium melibiosiphilum</name>
    <dbReference type="NCBI Taxonomy" id="995039"/>
    <lineage>
        <taxon>Bacteria</taxon>
        <taxon>Bacillati</taxon>
        <taxon>Actinomycetota</taxon>
        <taxon>Actinomycetes</taxon>
        <taxon>Micrococcales</taxon>
        <taxon>Microbacteriaceae</taxon>
        <taxon>Cryobacterium</taxon>
    </lineage>
</organism>
<dbReference type="AlphaFoldDB" id="A0A3A5M9E3"/>
<dbReference type="EMBL" id="QZVS01000097">
    <property type="protein sequence ID" value="RJT84740.1"/>
    <property type="molecule type" value="Genomic_DNA"/>
</dbReference>
<dbReference type="InterPro" id="IPR012495">
    <property type="entry name" value="TadE-like_dom"/>
</dbReference>
<accession>A0A3A5M9E3</accession>
<dbReference type="Pfam" id="PF07811">
    <property type="entry name" value="TadE"/>
    <property type="match status" value="1"/>
</dbReference>
<comment type="caution">
    <text evidence="3">The sequence shown here is derived from an EMBL/GenBank/DDBJ whole genome shotgun (WGS) entry which is preliminary data.</text>
</comment>
<gene>
    <name evidence="3" type="ORF">D6T64_21585</name>
</gene>
<dbReference type="OrthoDB" id="4869119at2"/>
<sequence>MLRRGLRQVLRHEQGSMSVELVLIAPALVLVILLLVAGARLALAGNSVESAAAAAARDASLSRTASAAQLNATQAAQTSIAQAGLSCASFTVVIDDSGLSVPLGEVGLVSATLSCTLDLTDIALPGLPGTKTMTTTATSPVDAYRER</sequence>
<keyword evidence="1" id="KW-1133">Transmembrane helix</keyword>
<reference evidence="3 4" key="1">
    <citation type="submission" date="2018-09" db="EMBL/GenBank/DDBJ databases">
        <title>Novel species of Cryobacterium.</title>
        <authorList>
            <person name="Liu Q."/>
            <person name="Xin Y.-H."/>
        </authorList>
    </citation>
    <scope>NUCLEOTIDE SEQUENCE [LARGE SCALE GENOMIC DNA]</scope>
    <source>
        <strain evidence="3 4">Hh39</strain>
    </source>
</reference>
<evidence type="ECO:0000259" key="2">
    <source>
        <dbReference type="Pfam" id="PF07811"/>
    </source>
</evidence>
<evidence type="ECO:0000313" key="4">
    <source>
        <dbReference type="Proteomes" id="UP000272015"/>
    </source>
</evidence>
<evidence type="ECO:0000313" key="3">
    <source>
        <dbReference type="EMBL" id="RJT84740.1"/>
    </source>
</evidence>
<name>A0A3A5M9E3_9MICO</name>
<proteinExistence type="predicted"/>
<feature type="domain" description="TadE-like" evidence="2">
    <location>
        <begin position="15"/>
        <end position="57"/>
    </location>
</feature>
<keyword evidence="4" id="KW-1185">Reference proteome</keyword>
<dbReference type="Proteomes" id="UP000272015">
    <property type="component" value="Unassembled WGS sequence"/>
</dbReference>
<keyword evidence="1" id="KW-0472">Membrane</keyword>
<keyword evidence="1" id="KW-0812">Transmembrane</keyword>
<feature type="transmembrane region" description="Helical" evidence="1">
    <location>
        <begin position="21"/>
        <end position="43"/>
    </location>
</feature>